<keyword evidence="1" id="KW-1185">Reference proteome</keyword>
<sequence length="356" mass="39373">MPNTAKNPQDCRKTVCFLCFSKCQRELTPFLKEKCQTILNERIDFSNDKVPLGICEKCRSCLRRKDSGEHINLPSLYNFETLKIRPQTRDTQCDCLICSVGKLRNNGQQKTQLLQSSPQNTPSSTVQKRCSDCFLIIGRGLPHHCTKGTLRNNLVAVATKDPVASERVAALVVSSKDSSPHGTVRLSQPQGGRMLPIMPGSSSARKLFPPNPSISIKELVEVQANTGLSNNGIKRLAATINQSTSQHIVEKNYAIKFDAVSKQLSHHFTSSLIKDHAGCGRTVIHCKDFKETKNELISMRSTSNNHIVKVGIDGGGGFLKVSLGIIELNREPNTPPAKLNCTNKFFKDTGVKRQFE</sequence>
<accession>A0ABM4CMZ4</accession>
<dbReference type="GeneID" id="136085747"/>
<name>A0ABM4CMZ4_HYDVU</name>
<gene>
    <name evidence="2" type="primary">LOC136085747</name>
</gene>
<protein>
    <submittedName>
        <fullName evidence="2">Uncharacterized protein LOC136085747</fullName>
    </submittedName>
</protein>
<proteinExistence type="predicted"/>
<organism evidence="1 2">
    <name type="scientific">Hydra vulgaris</name>
    <name type="common">Hydra</name>
    <name type="synonym">Hydra attenuata</name>
    <dbReference type="NCBI Taxonomy" id="6087"/>
    <lineage>
        <taxon>Eukaryota</taxon>
        <taxon>Metazoa</taxon>
        <taxon>Cnidaria</taxon>
        <taxon>Hydrozoa</taxon>
        <taxon>Hydroidolina</taxon>
        <taxon>Anthoathecata</taxon>
        <taxon>Aplanulata</taxon>
        <taxon>Hydridae</taxon>
        <taxon>Hydra</taxon>
    </lineage>
</organism>
<reference evidence="2" key="1">
    <citation type="submission" date="2025-08" db="UniProtKB">
        <authorList>
            <consortium name="RefSeq"/>
        </authorList>
    </citation>
    <scope>IDENTIFICATION</scope>
</reference>
<evidence type="ECO:0000313" key="2">
    <source>
        <dbReference type="RefSeq" id="XP_065663196.1"/>
    </source>
</evidence>
<dbReference type="RefSeq" id="XP_065663196.1">
    <property type="nucleotide sequence ID" value="XM_065807124.1"/>
</dbReference>
<dbReference type="Proteomes" id="UP001652625">
    <property type="component" value="Chromosome 10"/>
</dbReference>
<evidence type="ECO:0000313" key="1">
    <source>
        <dbReference type="Proteomes" id="UP001652625"/>
    </source>
</evidence>